<evidence type="ECO:0000256" key="1">
    <source>
        <dbReference type="SAM" id="MobiDB-lite"/>
    </source>
</evidence>
<dbReference type="EMBL" id="BTRK01000005">
    <property type="protein sequence ID" value="GMR51107.1"/>
    <property type="molecule type" value="Genomic_DNA"/>
</dbReference>
<dbReference type="AlphaFoldDB" id="A0AAN5CV00"/>
<reference evidence="3" key="1">
    <citation type="submission" date="2022-10" db="EMBL/GenBank/DDBJ databases">
        <title>Genome assembly of Pristionchus species.</title>
        <authorList>
            <person name="Yoshida K."/>
            <person name="Sommer R.J."/>
        </authorList>
    </citation>
    <scope>NUCLEOTIDE SEQUENCE [LARGE SCALE GENOMIC DNA]</scope>
    <source>
        <strain evidence="3">RS5460</strain>
    </source>
</reference>
<dbReference type="Proteomes" id="UP001328107">
    <property type="component" value="Unassembled WGS sequence"/>
</dbReference>
<sequence length="136" mass="15926">MVKQEMKIRSILDEKTVRGENLILVQWESSWIPEDTAPANETLYLDKLAIRGVTRASYEQFKNDVTQWEFIMENTNEKKVVTNADAEDLENTNTGSNPNADLDDDTEIWTYEKLRKKAPELLLDLYEDKCQEFFSR</sequence>
<keyword evidence="3" id="KW-1185">Reference proteome</keyword>
<gene>
    <name evidence="2" type="ORF">PMAYCL1PPCAC_21302</name>
</gene>
<evidence type="ECO:0000313" key="3">
    <source>
        <dbReference type="Proteomes" id="UP001328107"/>
    </source>
</evidence>
<protein>
    <recommendedName>
        <fullName evidence="4">Chromo domain-containing protein</fullName>
    </recommendedName>
</protein>
<comment type="caution">
    <text evidence="2">The sequence shown here is derived from an EMBL/GenBank/DDBJ whole genome shotgun (WGS) entry which is preliminary data.</text>
</comment>
<evidence type="ECO:0008006" key="4">
    <source>
        <dbReference type="Google" id="ProtNLM"/>
    </source>
</evidence>
<organism evidence="2 3">
    <name type="scientific">Pristionchus mayeri</name>
    <dbReference type="NCBI Taxonomy" id="1317129"/>
    <lineage>
        <taxon>Eukaryota</taxon>
        <taxon>Metazoa</taxon>
        <taxon>Ecdysozoa</taxon>
        <taxon>Nematoda</taxon>
        <taxon>Chromadorea</taxon>
        <taxon>Rhabditida</taxon>
        <taxon>Rhabditina</taxon>
        <taxon>Diplogasteromorpha</taxon>
        <taxon>Diplogasteroidea</taxon>
        <taxon>Neodiplogasteridae</taxon>
        <taxon>Pristionchus</taxon>
    </lineage>
</organism>
<feature type="region of interest" description="Disordered" evidence="1">
    <location>
        <begin position="84"/>
        <end position="104"/>
    </location>
</feature>
<evidence type="ECO:0000313" key="2">
    <source>
        <dbReference type="EMBL" id="GMR51107.1"/>
    </source>
</evidence>
<accession>A0AAN5CV00</accession>
<proteinExistence type="predicted"/>
<name>A0AAN5CV00_9BILA</name>